<sequence>MSERDLELDDLSALIGLVYDSAFEGAQWQSLMARIPELCPGHVAAVMSFDMDHLLDSYITEGATADELQDVQTMLARLARDPEHYEKDMILVMLARQKQTLGEIVYSRALYSEEEFRDFAAYKQQLEPLGLGHWTAINYSMSDGRRAAFVIAENERDPRPKDNARLQRILKLLAPHAVRAARLARALNLAKEAAETYAGFIDAIALPMMITDGEGRLQMANASGQRLLERGRIVRLDAGSRVHFANDRDLAAFRRHLRETGEDMSPRGMRFDAGEGRIALCIAPFHPAMTRGTPTDRDLYDRQSLFAVFVGAPADATISTELLRNVFELTPREAEICSALASGQSPQQIAEKTGRAEKTIRNQIQAVHDKVGVTSNRALGEALSVFQTVGAMFDAEPSKDEPTPRLPG</sequence>
<dbReference type="Pfam" id="PF00196">
    <property type="entry name" value="GerE"/>
    <property type="match status" value="1"/>
</dbReference>
<protein>
    <submittedName>
        <fullName evidence="2">Helix-turn-helix transcriptional regulator</fullName>
    </submittedName>
</protein>
<evidence type="ECO:0000313" key="2">
    <source>
        <dbReference type="EMBL" id="MCV2871867.1"/>
    </source>
</evidence>
<dbReference type="Gene3D" id="1.10.10.10">
    <property type="entry name" value="Winged helix-like DNA-binding domain superfamily/Winged helix DNA-binding domain"/>
    <property type="match status" value="1"/>
</dbReference>
<reference evidence="2 3" key="1">
    <citation type="submission" date="2022-10" db="EMBL/GenBank/DDBJ databases">
        <title>Defluviimonas sp. nov., isolated from ocean surface sediments.</title>
        <authorList>
            <person name="He W."/>
            <person name="Wang L."/>
            <person name="Zhang D.-F."/>
        </authorList>
    </citation>
    <scope>NUCLEOTIDE SEQUENCE [LARGE SCALE GENOMIC DNA]</scope>
    <source>
        <strain evidence="2 3">WL0050</strain>
    </source>
</reference>
<dbReference type="InterPro" id="IPR036388">
    <property type="entry name" value="WH-like_DNA-bd_sf"/>
</dbReference>
<comment type="caution">
    <text evidence="2">The sequence shown here is derived from an EMBL/GenBank/DDBJ whole genome shotgun (WGS) entry which is preliminary data.</text>
</comment>
<dbReference type="SUPFAM" id="SSF46894">
    <property type="entry name" value="C-terminal effector domain of the bipartite response regulators"/>
    <property type="match status" value="1"/>
</dbReference>
<accession>A0ABT2ZLD4</accession>
<dbReference type="RefSeq" id="WP_263739075.1">
    <property type="nucleotide sequence ID" value="NZ_JAOWKZ010000002.1"/>
</dbReference>
<dbReference type="EMBL" id="JAOWKZ010000002">
    <property type="protein sequence ID" value="MCV2871867.1"/>
    <property type="molecule type" value="Genomic_DNA"/>
</dbReference>
<dbReference type="InterPro" id="IPR016032">
    <property type="entry name" value="Sig_transdc_resp-reg_C-effctor"/>
</dbReference>
<dbReference type="PRINTS" id="PR00038">
    <property type="entry name" value="HTHLUXR"/>
</dbReference>
<dbReference type="Proteomes" id="UP001652564">
    <property type="component" value="Unassembled WGS sequence"/>
</dbReference>
<evidence type="ECO:0000313" key="3">
    <source>
        <dbReference type="Proteomes" id="UP001652564"/>
    </source>
</evidence>
<evidence type="ECO:0000259" key="1">
    <source>
        <dbReference type="SMART" id="SM00421"/>
    </source>
</evidence>
<proteinExistence type="predicted"/>
<keyword evidence="3" id="KW-1185">Reference proteome</keyword>
<dbReference type="CDD" id="cd06170">
    <property type="entry name" value="LuxR_C_like"/>
    <property type="match status" value="1"/>
</dbReference>
<dbReference type="SMART" id="SM00421">
    <property type="entry name" value="HTH_LUXR"/>
    <property type="match status" value="1"/>
</dbReference>
<feature type="domain" description="HTH luxR-type" evidence="1">
    <location>
        <begin position="326"/>
        <end position="383"/>
    </location>
</feature>
<name>A0ABT2ZLD4_9RHOB</name>
<organism evidence="2 3">
    <name type="scientific">Albidovulum litorale</name>
    <dbReference type="NCBI Taxonomy" id="2984134"/>
    <lineage>
        <taxon>Bacteria</taxon>
        <taxon>Pseudomonadati</taxon>
        <taxon>Pseudomonadota</taxon>
        <taxon>Alphaproteobacteria</taxon>
        <taxon>Rhodobacterales</taxon>
        <taxon>Paracoccaceae</taxon>
        <taxon>Albidovulum</taxon>
    </lineage>
</organism>
<dbReference type="InterPro" id="IPR000792">
    <property type="entry name" value="Tscrpt_reg_LuxR_C"/>
</dbReference>
<gene>
    <name evidence="2" type="ORF">OEZ71_06115</name>
</gene>